<reference evidence="1 2" key="1">
    <citation type="submission" date="2019-12" db="EMBL/GenBank/DDBJ databases">
        <authorList>
            <person name="Woiski C."/>
        </authorList>
    </citation>
    <scope>NUCLEOTIDE SEQUENCE [LARGE SCALE GENOMIC DNA]</scope>
    <source>
        <strain evidence="1 2">BOE100</strain>
    </source>
</reference>
<name>A0A7V8EHW1_PSEPU</name>
<sequence length="89" mass="9454">MADKKSVSTDEATVSDSTDVAVVARPAAAKAGAQITFADTVYTSRSLYLAKGEDLREFKVVAKHVSVPADDAEAVTFLSDHPELQRLDG</sequence>
<dbReference type="Proteomes" id="UP000442695">
    <property type="component" value="Unassembled WGS sequence"/>
</dbReference>
<accession>A0A7V8EHW1</accession>
<dbReference type="RefSeq" id="WP_156858760.1">
    <property type="nucleotide sequence ID" value="NZ_WOWR01000008.1"/>
</dbReference>
<comment type="caution">
    <text evidence="1">The sequence shown here is derived from an EMBL/GenBank/DDBJ whole genome shotgun (WGS) entry which is preliminary data.</text>
</comment>
<dbReference type="EMBL" id="WOWR01000008">
    <property type="protein sequence ID" value="KAF0255158.1"/>
    <property type="molecule type" value="Genomic_DNA"/>
</dbReference>
<evidence type="ECO:0000313" key="2">
    <source>
        <dbReference type="Proteomes" id="UP000442695"/>
    </source>
</evidence>
<organism evidence="1 2">
    <name type="scientific">Pseudomonas putida</name>
    <name type="common">Arthrobacter siderocapsulatus</name>
    <dbReference type="NCBI Taxonomy" id="303"/>
    <lineage>
        <taxon>Bacteria</taxon>
        <taxon>Pseudomonadati</taxon>
        <taxon>Pseudomonadota</taxon>
        <taxon>Gammaproteobacteria</taxon>
        <taxon>Pseudomonadales</taxon>
        <taxon>Pseudomonadaceae</taxon>
        <taxon>Pseudomonas</taxon>
    </lineage>
</organism>
<evidence type="ECO:0000313" key="1">
    <source>
        <dbReference type="EMBL" id="KAF0255158.1"/>
    </source>
</evidence>
<gene>
    <name evidence="1" type="ORF">GN299_08620</name>
</gene>
<proteinExistence type="predicted"/>
<protein>
    <submittedName>
        <fullName evidence="1">Uncharacterized protein</fullName>
    </submittedName>
</protein>
<dbReference type="AlphaFoldDB" id="A0A7V8EHW1"/>